<evidence type="ECO:0000313" key="1">
    <source>
        <dbReference type="EMBL" id="KAK9803558.1"/>
    </source>
</evidence>
<dbReference type="PROSITE" id="PS51257">
    <property type="entry name" value="PROKAR_LIPOPROTEIN"/>
    <property type="match status" value="1"/>
</dbReference>
<organism evidence="1 2">
    <name type="scientific">Symbiochloris irregularis</name>
    <dbReference type="NCBI Taxonomy" id="706552"/>
    <lineage>
        <taxon>Eukaryota</taxon>
        <taxon>Viridiplantae</taxon>
        <taxon>Chlorophyta</taxon>
        <taxon>core chlorophytes</taxon>
        <taxon>Trebouxiophyceae</taxon>
        <taxon>Trebouxiales</taxon>
        <taxon>Trebouxiaceae</taxon>
        <taxon>Symbiochloris</taxon>
    </lineage>
</organism>
<accession>A0AAW1P4V0</accession>
<dbReference type="EMBL" id="JALJOQ010000058">
    <property type="protein sequence ID" value="KAK9803558.1"/>
    <property type="molecule type" value="Genomic_DNA"/>
</dbReference>
<keyword evidence="2" id="KW-1185">Reference proteome</keyword>
<protein>
    <submittedName>
        <fullName evidence="1">Uncharacterized protein</fullName>
    </submittedName>
</protein>
<name>A0AAW1P4V0_9CHLO</name>
<dbReference type="AlphaFoldDB" id="A0AAW1P4V0"/>
<comment type="caution">
    <text evidence="1">The sequence shown here is derived from an EMBL/GenBank/DDBJ whole genome shotgun (WGS) entry which is preliminary data.</text>
</comment>
<sequence>MFRATPSEALGEDAARVFSLAILLVSCLQASEKLKGQMSESMPLIVVRVGARQATFHTGVFTGLEVIRHTVAYLKLPAGQRALARVDPAQGDFQDPRLKPEAGENVLVDLSEEDAQNAGAHQALQHSVVAILTVCILWLIMKLGSVVRGVNTGLAPITLLWGPGAGSGGIPTFAQPAGGYCCFLASAQE</sequence>
<reference evidence="1 2" key="1">
    <citation type="journal article" date="2024" name="Nat. Commun.">
        <title>Phylogenomics reveals the evolutionary origins of lichenization in chlorophyte algae.</title>
        <authorList>
            <person name="Puginier C."/>
            <person name="Libourel C."/>
            <person name="Otte J."/>
            <person name="Skaloud P."/>
            <person name="Haon M."/>
            <person name="Grisel S."/>
            <person name="Petersen M."/>
            <person name="Berrin J.G."/>
            <person name="Delaux P.M."/>
            <person name="Dal Grande F."/>
            <person name="Keller J."/>
        </authorList>
    </citation>
    <scope>NUCLEOTIDE SEQUENCE [LARGE SCALE GENOMIC DNA]</scope>
    <source>
        <strain evidence="1 2">SAG 2036</strain>
    </source>
</reference>
<evidence type="ECO:0000313" key="2">
    <source>
        <dbReference type="Proteomes" id="UP001465755"/>
    </source>
</evidence>
<gene>
    <name evidence="1" type="ORF">WJX73_010132</name>
</gene>
<dbReference type="Proteomes" id="UP001465755">
    <property type="component" value="Unassembled WGS sequence"/>
</dbReference>
<proteinExistence type="predicted"/>